<dbReference type="EMBL" id="CP128400">
    <property type="protein sequence ID" value="WJW69355.1"/>
    <property type="molecule type" value="Genomic_DNA"/>
</dbReference>
<proteinExistence type="inferred from homology"/>
<dbReference type="Proteomes" id="UP001431572">
    <property type="component" value="Chromosome 2"/>
</dbReference>
<feature type="domain" description="UspA" evidence="2">
    <location>
        <begin position="10"/>
        <end position="142"/>
    </location>
</feature>
<evidence type="ECO:0000313" key="3">
    <source>
        <dbReference type="EMBL" id="NWJ47443.1"/>
    </source>
</evidence>
<evidence type="ECO:0000313" key="6">
    <source>
        <dbReference type="Proteomes" id="UP001431572"/>
    </source>
</evidence>
<name>A0A8T7M5V3_9CHLR</name>
<gene>
    <name evidence="3" type="ORF">HXX08_16410</name>
    <name evidence="4" type="ORF">OZ401_002963</name>
</gene>
<reference evidence="3 5" key="1">
    <citation type="submission" date="2020-06" db="EMBL/GenBank/DDBJ databases">
        <title>Anoxygenic phototrophic Chloroflexota member uses a Type I reaction center.</title>
        <authorList>
            <person name="Tsuji J.M."/>
            <person name="Shaw N.A."/>
            <person name="Nagashima S."/>
            <person name="Venkiteswaran J."/>
            <person name="Schiff S.L."/>
            <person name="Hanada S."/>
            <person name="Tank M."/>
            <person name="Neufeld J.D."/>
        </authorList>
    </citation>
    <scope>NUCLEOTIDE SEQUENCE [LARGE SCALE GENOMIC DNA]</scope>
    <source>
        <strain evidence="3">L227-S17</strain>
    </source>
</reference>
<sequence length="150" mass="16736">MVETNLIDGTILVPLCGKVSETEVLRQAALAAKRNKAKLYVVHVIVVKQQLPLESEMPKEVIVGEKVLADAERIAHEHGVRIETGMLQARSAGVAIVEEATDRQADLIMMAVNFRTRLGEFNMGKTVPYVLKNAQCPVWIYRDSLNRIQQ</sequence>
<evidence type="ECO:0000256" key="1">
    <source>
        <dbReference type="ARBA" id="ARBA00008791"/>
    </source>
</evidence>
<dbReference type="Pfam" id="PF00582">
    <property type="entry name" value="Usp"/>
    <property type="match status" value="1"/>
</dbReference>
<dbReference type="EMBL" id="JACATZ010000003">
    <property type="protein sequence ID" value="NWJ47443.1"/>
    <property type="molecule type" value="Genomic_DNA"/>
</dbReference>
<protein>
    <submittedName>
        <fullName evidence="3">Universal stress protein</fullName>
    </submittedName>
</protein>
<dbReference type="Gene3D" id="3.40.50.620">
    <property type="entry name" value="HUPs"/>
    <property type="match status" value="1"/>
</dbReference>
<organism evidence="3 5">
    <name type="scientific">Candidatus Chlorohelix allophototropha</name>
    <dbReference type="NCBI Taxonomy" id="3003348"/>
    <lineage>
        <taxon>Bacteria</taxon>
        <taxon>Bacillati</taxon>
        <taxon>Chloroflexota</taxon>
        <taxon>Chloroflexia</taxon>
        <taxon>Candidatus Chloroheliales</taxon>
        <taxon>Candidatus Chloroheliaceae</taxon>
        <taxon>Candidatus Chlorohelix</taxon>
    </lineage>
</organism>
<evidence type="ECO:0000259" key="2">
    <source>
        <dbReference type="Pfam" id="PF00582"/>
    </source>
</evidence>
<dbReference type="InterPro" id="IPR014729">
    <property type="entry name" value="Rossmann-like_a/b/a_fold"/>
</dbReference>
<dbReference type="Proteomes" id="UP000521676">
    <property type="component" value="Unassembled WGS sequence"/>
</dbReference>
<reference evidence="4" key="2">
    <citation type="journal article" date="2024" name="Nature">
        <title>Anoxygenic phototroph of the Chloroflexota uses a type I reaction centre.</title>
        <authorList>
            <person name="Tsuji J.M."/>
            <person name="Shaw N.A."/>
            <person name="Nagashima S."/>
            <person name="Venkiteswaran J.J."/>
            <person name="Schiff S.L."/>
            <person name="Watanabe T."/>
            <person name="Fukui M."/>
            <person name="Hanada S."/>
            <person name="Tank M."/>
            <person name="Neufeld J.D."/>
        </authorList>
    </citation>
    <scope>NUCLEOTIDE SEQUENCE</scope>
    <source>
        <strain evidence="4">L227-S17</strain>
    </source>
</reference>
<dbReference type="InterPro" id="IPR006016">
    <property type="entry name" value="UspA"/>
</dbReference>
<evidence type="ECO:0000313" key="4">
    <source>
        <dbReference type="EMBL" id="WJW69355.1"/>
    </source>
</evidence>
<dbReference type="CDD" id="cd00293">
    <property type="entry name" value="USP-like"/>
    <property type="match status" value="1"/>
</dbReference>
<dbReference type="SUPFAM" id="SSF52402">
    <property type="entry name" value="Adenine nucleotide alpha hydrolases-like"/>
    <property type="match status" value="1"/>
</dbReference>
<dbReference type="PANTHER" id="PTHR46268:SF6">
    <property type="entry name" value="UNIVERSAL STRESS PROTEIN UP12"/>
    <property type="match status" value="1"/>
</dbReference>
<accession>A0A8T7M5V3</accession>
<dbReference type="PANTHER" id="PTHR46268">
    <property type="entry name" value="STRESS RESPONSE PROTEIN NHAX"/>
    <property type="match status" value="1"/>
</dbReference>
<dbReference type="AlphaFoldDB" id="A0A8T7M5V3"/>
<evidence type="ECO:0000313" key="5">
    <source>
        <dbReference type="Proteomes" id="UP000521676"/>
    </source>
</evidence>
<comment type="similarity">
    <text evidence="1">Belongs to the universal stress protein A family.</text>
</comment>
<keyword evidence="6" id="KW-1185">Reference proteome</keyword>
<dbReference type="RefSeq" id="WP_341471244.1">
    <property type="nucleotide sequence ID" value="NZ_CP128400.1"/>
</dbReference>